<dbReference type="EMBL" id="JMIR01000009">
    <property type="protein sequence ID" value="KEO83713.1"/>
    <property type="molecule type" value="Genomic_DNA"/>
</dbReference>
<comment type="caution">
    <text evidence="2">The sequence shown here is derived from an EMBL/GenBank/DDBJ whole genome shotgun (WGS) entry which is preliminary data.</text>
</comment>
<proteinExistence type="predicted"/>
<reference evidence="2 3" key="1">
    <citation type="journal article" date="2013" name="Int. J. Syst. Evol. Microbiol.">
        <title>Tumebacillus flagellatus sp. nov., an alpha-amylase/pullulanase-producing bacterium isolated from cassava wastewater.</title>
        <authorList>
            <person name="Wang Q."/>
            <person name="Xie N."/>
            <person name="Qin Y."/>
            <person name="Shen N."/>
            <person name="Zhu J."/>
            <person name="Mi H."/>
            <person name="Huang R."/>
        </authorList>
    </citation>
    <scope>NUCLEOTIDE SEQUENCE [LARGE SCALE GENOMIC DNA]</scope>
    <source>
        <strain evidence="2 3">GST4</strain>
    </source>
</reference>
<evidence type="ECO:0000313" key="2">
    <source>
        <dbReference type="EMBL" id="KEO83713.1"/>
    </source>
</evidence>
<dbReference type="RefSeq" id="WP_038086614.1">
    <property type="nucleotide sequence ID" value="NZ_JMIR01000009.1"/>
</dbReference>
<sequence>MTNMAMYFQAPLMIFALACIVLVLSLLGKGPRKKLTCTPCQHTFETEDAMPKRYCGDCNSQYKVEVVRKTSAARFVGLIAFFVLLAFVIWNAYGQWQEWQEIVKHLPPNPRS</sequence>
<dbReference type="Proteomes" id="UP000027931">
    <property type="component" value="Unassembled WGS sequence"/>
</dbReference>
<gene>
    <name evidence="2" type="ORF">EL26_08665</name>
</gene>
<keyword evidence="1" id="KW-1133">Transmembrane helix</keyword>
<keyword evidence="3" id="KW-1185">Reference proteome</keyword>
<keyword evidence="1" id="KW-0472">Membrane</keyword>
<accession>A0A074LUW2</accession>
<protein>
    <submittedName>
        <fullName evidence="2">Uncharacterized protein</fullName>
    </submittedName>
</protein>
<feature type="transmembrane region" description="Helical" evidence="1">
    <location>
        <begin position="6"/>
        <end position="27"/>
    </location>
</feature>
<keyword evidence="1" id="KW-0812">Transmembrane</keyword>
<dbReference type="STRING" id="1157490.EL26_08665"/>
<evidence type="ECO:0000313" key="3">
    <source>
        <dbReference type="Proteomes" id="UP000027931"/>
    </source>
</evidence>
<evidence type="ECO:0000256" key="1">
    <source>
        <dbReference type="SAM" id="Phobius"/>
    </source>
</evidence>
<feature type="transmembrane region" description="Helical" evidence="1">
    <location>
        <begin position="72"/>
        <end position="93"/>
    </location>
</feature>
<organism evidence="2 3">
    <name type="scientific">Tumebacillus flagellatus</name>
    <dbReference type="NCBI Taxonomy" id="1157490"/>
    <lineage>
        <taxon>Bacteria</taxon>
        <taxon>Bacillati</taxon>
        <taxon>Bacillota</taxon>
        <taxon>Bacilli</taxon>
        <taxon>Bacillales</taxon>
        <taxon>Alicyclobacillaceae</taxon>
        <taxon>Tumebacillus</taxon>
    </lineage>
</organism>
<dbReference type="OrthoDB" id="9778756at2"/>
<dbReference type="AlphaFoldDB" id="A0A074LUW2"/>
<name>A0A074LUW2_9BACL</name>